<evidence type="ECO:0000256" key="1">
    <source>
        <dbReference type="ARBA" id="ARBA00004370"/>
    </source>
</evidence>
<evidence type="ECO:0000259" key="10">
    <source>
        <dbReference type="Pfam" id="PF00127"/>
    </source>
</evidence>
<organism evidence="12 13">
    <name type="scientific">Maribellus comscasis</name>
    <dbReference type="NCBI Taxonomy" id="2681766"/>
    <lineage>
        <taxon>Bacteria</taxon>
        <taxon>Pseudomonadati</taxon>
        <taxon>Bacteroidota</taxon>
        <taxon>Bacteroidia</taxon>
        <taxon>Marinilabiliales</taxon>
        <taxon>Prolixibacteraceae</taxon>
        <taxon>Maribellus</taxon>
    </lineage>
</organism>
<dbReference type="GO" id="GO:0042597">
    <property type="term" value="C:periplasmic space"/>
    <property type="evidence" value="ECO:0007669"/>
    <property type="project" value="UniProtKB-SubCell"/>
</dbReference>
<keyword evidence="6" id="KW-0249">Electron transport</keyword>
<proteinExistence type="predicted"/>
<feature type="domain" description="Secretion system C-terminal sorting" evidence="11">
    <location>
        <begin position="460"/>
        <end position="531"/>
    </location>
</feature>
<protein>
    <submittedName>
        <fullName evidence="12">T9SS type A sorting domain-containing protein</fullName>
    </submittedName>
</protein>
<keyword evidence="7 9" id="KW-0186">Copper</keyword>
<dbReference type="PANTHER" id="PTHR34192:SF10">
    <property type="entry name" value="PLASTOCYANIN MAJOR ISOFORM, CHLOROPLASTIC-RELATED"/>
    <property type="match status" value="1"/>
</dbReference>
<dbReference type="PANTHER" id="PTHR34192">
    <property type="entry name" value="PLASTOCYANIN MAJOR ISOFORM, CHLOROPLASTIC-RELATED"/>
    <property type="match status" value="1"/>
</dbReference>
<dbReference type="KEGG" id="mcos:GM418_00385"/>
<comment type="cofactor">
    <cofactor evidence="9">
        <name>Cu cation</name>
        <dbReference type="ChEBI" id="CHEBI:23378"/>
    </cofactor>
    <text evidence="9">Binds 1 copper ion per subunit.</text>
</comment>
<dbReference type="Proteomes" id="UP000428260">
    <property type="component" value="Chromosome"/>
</dbReference>
<dbReference type="InterPro" id="IPR008972">
    <property type="entry name" value="Cupredoxin"/>
</dbReference>
<feature type="binding site" evidence="9">
    <location>
        <position position="67"/>
    </location>
    <ligand>
        <name>Cu cation</name>
        <dbReference type="ChEBI" id="CHEBI:23378"/>
    </ligand>
</feature>
<dbReference type="GO" id="GO:0005507">
    <property type="term" value="F:copper ion binding"/>
    <property type="evidence" value="ECO:0007669"/>
    <property type="project" value="InterPro"/>
</dbReference>
<keyword evidence="4 9" id="KW-0479">Metal-binding</keyword>
<keyword evidence="8" id="KW-0472">Membrane</keyword>
<dbReference type="GO" id="GO:0016020">
    <property type="term" value="C:membrane"/>
    <property type="evidence" value="ECO:0007669"/>
    <property type="project" value="UniProtKB-SubCell"/>
</dbReference>
<sequence length="534" mass="60881">MKTIFTLIKFFTTLKESFILVVLLFFFHQSIAQQKHAIEVSNNKFTPDELTIEVGDTVEWTNIEGYHNVNGTQETYPSNPESFGNNPGNGWTYSHVFSTTGTYDYQCNPHVDLGMIGKIMVNDGMMADSMNYMLTMNFSDMNPHVGQNLWLAVIDKETGKEVARTMDTVSVSFDLNVSGLEMYHSYYVNFYADHNGNGMYDAPPADHAWQMELDSVMSDTTLMFTHNTNFTDIVWMNKLTVQFMNMTPHVGQMLSLAAKAIGAETELDRVTTLIDTSDFMIYIYGIEVGMSYNIDFFADFNQNGMYDAPPTDHAWRIELNDVAGDTTVMFTHNTNFTDIMWMNKLTVKFMGMTPHVGQDLWLGVIEKDSGEEIVSTNAVVEENFEIEILGIKDSMSYNVDFYVDFNENGEYDAPPTDHAWRIELNDVMGDTTLMFTHNTNFTDIFLPTSTNSLSFTNSKMYPNPARDFVILEFDKSKSSPTEIAFYDLSGKIRQKTITQNLNNINLNIQELARGIYFIEVKTNSDKKVFKLVKQ</sequence>
<evidence type="ECO:0000256" key="4">
    <source>
        <dbReference type="ARBA" id="ARBA00022723"/>
    </source>
</evidence>
<feature type="binding site" evidence="9">
    <location>
        <position position="115"/>
    </location>
    <ligand>
        <name>Cu cation</name>
        <dbReference type="ChEBI" id="CHEBI:23378"/>
    </ligand>
</feature>
<evidence type="ECO:0000256" key="2">
    <source>
        <dbReference type="ARBA" id="ARBA00004418"/>
    </source>
</evidence>
<feature type="domain" description="Blue (type 1) copper" evidence="10">
    <location>
        <begin position="41"/>
        <end position="122"/>
    </location>
</feature>
<dbReference type="Pfam" id="PF18962">
    <property type="entry name" value="Por_Secre_tail"/>
    <property type="match status" value="1"/>
</dbReference>
<dbReference type="RefSeq" id="WP_158862047.1">
    <property type="nucleotide sequence ID" value="NZ_CP046401.1"/>
</dbReference>
<reference evidence="12 13" key="1">
    <citation type="submission" date="2019-11" db="EMBL/GenBank/DDBJ databases">
        <authorList>
            <person name="Zheng R.K."/>
            <person name="Sun C.M."/>
        </authorList>
    </citation>
    <scope>NUCLEOTIDE SEQUENCE [LARGE SCALE GENOMIC DNA]</scope>
    <source>
        <strain evidence="12 13">WC007</strain>
    </source>
</reference>
<accession>A0A6I6JQ74</accession>
<dbReference type="NCBIfam" id="TIGR04183">
    <property type="entry name" value="Por_Secre_tail"/>
    <property type="match status" value="1"/>
</dbReference>
<evidence type="ECO:0000256" key="9">
    <source>
        <dbReference type="PIRSR" id="PIRSR602386-1"/>
    </source>
</evidence>
<feature type="binding site" evidence="9">
    <location>
        <position position="110"/>
    </location>
    <ligand>
        <name>Cu cation</name>
        <dbReference type="ChEBI" id="CHEBI:23378"/>
    </ligand>
</feature>
<name>A0A6I6JQ74_9BACT</name>
<evidence type="ECO:0000313" key="13">
    <source>
        <dbReference type="Proteomes" id="UP000428260"/>
    </source>
</evidence>
<dbReference type="PROSITE" id="PS00196">
    <property type="entry name" value="COPPER_BLUE"/>
    <property type="match status" value="1"/>
</dbReference>
<feature type="binding site" evidence="9">
    <location>
        <position position="107"/>
    </location>
    <ligand>
        <name>Cu cation</name>
        <dbReference type="ChEBI" id="CHEBI:23378"/>
    </ligand>
</feature>
<keyword evidence="5" id="KW-0574">Periplasm</keyword>
<evidence type="ECO:0000256" key="5">
    <source>
        <dbReference type="ARBA" id="ARBA00022764"/>
    </source>
</evidence>
<dbReference type="AlphaFoldDB" id="A0A6I6JQ74"/>
<dbReference type="PRINTS" id="PR00155">
    <property type="entry name" value="AMICYANIN"/>
</dbReference>
<evidence type="ECO:0000256" key="3">
    <source>
        <dbReference type="ARBA" id="ARBA00022448"/>
    </source>
</evidence>
<dbReference type="GO" id="GO:0009055">
    <property type="term" value="F:electron transfer activity"/>
    <property type="evidence" value="ECO:0007669"/>
    <property type="project" value="InterPro"/>
</dbReference>
<keyword evidence="13" id="KW-1185">Reference proteome</keyword>
<gene>
    <name evidence="12" type="ORF">GM418_00385</name>
</gene>
<dbReference type="EMBL" id="CP046401">
    <property type="protein sequence ID" value="QGY42163.1"/>
    <property type="molecule type" value="Genomic_DNA"/>
</dbReference>
<dbReference type="InterPro" id="IPR028871">
    <property type="entry name" value="BlueCu_1_BS"/>
</dbReference>
<dbReference type="InterPro" id="IPR002386">
    <property type="entry name" value="Amicyanin/Pseudoazurin"/>
</dbReference>
<dbReference type="Pfam" id="PF00127">
    <property type="entry name" value="Copper-bind"/>
    <property type="match status" value="1"/>
</dbReference>
<evidence type="ECO:0000313" key="12">
    <source>
        <dbReference type="EMBL" id="QGY42163.1"/>
    </source>
</evidence>
<dbReference type="InterPro" id="IPR000923">
    <property type="entry name" value="BlueCu_1"/>
</dbReference>
<dbReference type="Gene3D" id="2.60.40.420">
    <property type="entry name" value="Cupredoxins - blue copper proteins"/>
    <property type="match status" value="1"/>
</dbReference>
<evidence type="ECO:0000256" key="7">
    <source>
        <dbReference type="ARBA" id="ARBA00023008"/>
    </source>
</evidence>
<dbReference type="InterPro" id="IPR026444">
    <property type="entry name" value="Secre_tail"/>
</dbReference>
<evidence type="ECO:0000256" key="6">
    <source>
        <dbReference type="ARBA" id="ARBA00022982"/>
    </source>
</evidence>
<keyword evidence="3" id="KW-0813">Transport</keyword>
<dbReference type="SUPFAM" id="SSF49503">
    <property type="entry name" value="Cupredoxins"/>
    <property type="match status" value="1"/>
</dbReference>
<comment type="subcellular location">
    <subcellularLocation>
        <location evidence="1">Membrane</location>
    </subcellularLocation>
    <subcellularLocation>
        <location evidence="2">Periplasm</location>
    </subcellularLocation>
</comment>
<evidence type="ECO:0000256" key="8">
    <source>
        <dbReference type="ARBA" id="ARBA00023136"/>
    </source>
</evidence>
<evidence type="ECO:0000259" key="11">
    <source>
        <dbReference type="Pfam" id="PF18962"/>
    </source>
</evidence>